<dbReference type="EMBL" id="CP051206">
    <property type="protein sequence ID" value="QJB45664.1"/>
    <property type="molecule type" value="Genomic_DNA"/>
</dbReference>
<reference evidence="1 2" key="2">
    <citation type="submission" date="2020-04" db="EMBL/GenBank/DDBJ databases">
        <authorList>
            <person name="Fomenkov A."/>
            <person name="Anton B.P."/>
            <person name="Roberts R.J."/>
        </authorList>
    </citation>
    <scope>NUCLEOTIDE SEQUENCE [LARGE SCALE GENOMIC DNA]</scope>
    <source>
        <strain evidence="1 2">CCAP 1403/13f</strain>
    </source>
</reference>
<dbReference type="RefSeq" id="WP_168696517.1">
    <property type="nucleotide sequence ID" value="NZ_CP051206.1"/>
</dbReference>
<evidence type="ECO:0000313" key="2">
    <source>
        <dbReference type="Proteomes" id="UP000502433"/>
    </source>
</evidence>
<dbReference type="GO" id="GO:0016787">
    <property type="term" value="F:hydrolase activity"/>
    <property type="evidence" value="ECO:0007669"/>
    <property type="project" value="UniProtKB-KW"/>
</dbReference>
<dbReference type="Proteomes" id="UP000502433">
    <property type="component" value="Chromosome"/>
</dbReference>
<reference evidence="1 2" key="1">
    <citation type="submission" date="2020-04" db="EMBL/GenBank/DDBJ databases">
        <title>Genome-Wide Identification of 5-Methylcytosine Sites in Bacterial Genomes By High-Throughput Sequencing of MspJI Restriction Fragments.</title>
        <authorList>
            <person name="Wu V."/>
        </authorList>
    </citation>
    <scope>NUCLEOTIDE SEQUENCE [LARGE SCALE GENOMIC DNA]</scope>
    <source>
        <strain evidence="1 2">CCAP 1403/13f</strain>
    </source>
</reference>
<gene>
    <name evidence="1" type="ORF">HGD76_17300</name>
</gene>
<keyword evidence="1" id="KW-0378">Hydrolase</keyword>
<dbReference type="Gene3D" id="1.10.4080.10">
    <property type="entry name" value="ADP-ribosylation/Crystallin J1"/>
    <property type="match status" value="1"/>
</dbReference>
<dbReference type="InterPro" id="IPR036705">
    <property type="entry name" value="Ribosyl_crysJ1_sf"/>
</dbReference>
<proteinExistence type="predicted"/>
<dbReference type="InterPro" id="IPR005502">
    <property type="entry name" value="Ribosyl_crysJ1"/>
</dbReference>
<organism evidence="1 2">
    <name type="scientific">Dolichospermum flos-aquae CCAP 1403/13F</name>
    <dbReference type="NCBI Taxonomy" id="315271"/>
    <lineage>
        <taxon>Bacteria</taxon>
        <taxon>Bacillati</taxon>
        <taxon>Cyanobacteriota</taxon>
        <taxon>Cyanophyceae</taxon>
        <taxon>Nostocales</taxon>
        <taxon>Aphanizomenonaceae</taxon>
        <taxon>Dolichospermum</taxon>
    </lineage>
</organism>
<sequence length="298" mass="32851">MRYSLVNRVRGTFLGAFLGEGLSSQNSFKLGEIAVLGTESLISLGRLDVDDWLKRQEQAGIELETNINFWGQIILATLPVAIFFHDNTDRMRENILAVQRIFNGQNEPMIRDASLIIGYAIAQSLNEKLNPHSLISETVSFLDKTSTLLPQELIKVNNLLKKGAGLETAQRELSSPEKLISNIGLAFYCFGSTLEDFPLTVLRANQNHNFANQNITGAIAGALSGAYNSTVGIPVNWQISPSVTNSPAWGLESFAQMFTLADTMMAVWSGVYDLSDNCGEFVDTGYTIFAAPHIIRRR</sequence>
<accession>A0A6H2C3T6</accession>
<dbReference type="AlphaFoldDB" id="A0A6H2C3T6"/>
<evidence type="ECO:0000313" key="1">
    <source>
        <dbReference type="EMBL" id="QJB45664.1"/>
    </source>
</evidence>
<dbReference type="SUPFAM" id="SSF101478">
    <property type="entry name" value="ADP-ribosylglycohydrolase"/>
    <property type="match status" value="1"/>
</dbReference>
<dbReference type="Pfam" id="PF03747">
    <property type="entry name" value="ADP_ribosyl_GH"/>
    <property type="match status" value="1"/>
</dbReference>
<protein>
    <submittedName>
        <fullName evidence="1">ADP-ribosylglycohydrolase family protein</fullName>
    </submittedName>
</protein>
<dbReference type="KEGG" id="dfs:HGD76_17300"/>
<name>A0A6H2C3T6_DOLFA</name>